<sequence length="112" mass="12057">MSMLSSKSAGVLILMLNGRLDTNSAPEADRQIGDAIDQGETRVLVDFSKTDYISSAGLRILLKATKRLKQAGGAFALCNANEQIHEVLEMSGFVTIMSCYGSVEEALQAMNK</sequence>
<evidence type="ECO:0000313" key="4">
    <source>
        <dbReference type="EMBL" id="AUB85221.1"/>
    </source>
</evidence>
<dbReference type="NCBIfam" id="TIGR00377">
    <property type="entry name" value="ant_ant_sig"/>
    <property type="match status" value="1"/>
</dbReference>
<dbReference type="KEGG" id="tsy:THSYN_30390"/>
<dbReference type="InterPro" id="IPR003658">
    <property type="entry name" value="Anti-sigma_ant"/>
</dbReference>
<dbReference type="EMBL" id="CP020371">
    <property type="protein sequence ID" value="AUB85221.1"/>
    <property type="molecule type" value="Genomic_DNA"/>
</dbReference>
<geneLocation type="plasmid" evidence="5">
    <name>pts417</name>
</geneLocation>
<name>A0A2K8UJ64_9GAMM</name>
<dbReference type="InterPro" id="IPR002645">
    <property type="entry name" value="STAS_dom"/>
</dbReference>
<dbReference type="RefSeq" id="WP_100922860.1">
    <property type="nucleotide sequence ID" value="NZ_CP020371.1"/>
</dbReference>
<dbReference type="GO" id="GO:0043856">
    <property type="term" value="F:anti-sigma factor antagonist activity"/>
    <property type="evidence" value="ECO:0007669"/>
    <property type="project" value="InterPro"/>
</dbReference>
<protein>
    <recommendedName>
        <fullName evidence="2">Anti-sigma factor antagonist</fullName>
    </recommendedName>
</protein>
<dbReference type="AlphaFoldDB" id="A0A2K8UJ64"/>
<dbReference type="PROSITE" id="PS50801">
    <property type="entry name" value="STAS"/>
    <property type="match status" value="1"/>
</dbReference>
<organism evidence="4 5">
    <name type="scientific">Candidatus Thiodictyon syntrophicum</name>
    <dbReference type="NCBI Taxonomy" id="1166950"/>
    <lineage>
        <taxon>Bacteria</taxon>
        <taxon>Pseudomonadati</taxon>
        <taxon>Pseudomonadota</taxon>
        <taxon>Gammaproteobacteria</taxon>
        <taxon>Chromatiales</taxon>
        <taxon>Chromatiaceae</taxon>
        <taxon>Thiodictyon</taxon>
    </lineage>
</organism>
<proteinExistence type="inferred from homology"/>
<accession>A0A2K8UJ64</accession>
<dbReference type="OrthoDB" id="280847at2"/>
<evidence type="ECO:0000256" key="1">
    <source>
        <dbReference type="ARBA" id="ARBA00009013"/>
    </source>
</evidence>
<comment type="similarity">
    <text evidence="1 2">Belongs to the anti-sigma-factor antagonist family.</text>
</comment>
<gene>
    <name evidence="4" type="ORF">THSYN_30390</name>
</gene>
<dbReference type="InterPro" id="IPR036513">
    <property type="entry name" value="STAS_dom_sf"/>
</dbReference>
<evidence type="ECO:0000259" key="3">
    <source>
        <dbReference type="PROSITE" id="PS50801"/>
    </source>
</evidence>
<dbReference type="Proteomes" id="UP000232638">
    <property type="component" value="Plasmid pTs417"/>
</dbReference>
<dbReference type="Pfam" id="PF01740">
    <property type="entry name" value="STAS"/>
    <property type="match status" value="1"/>
</dbReference>
<dbReference type="PANTHER" id="PTHR33495">
    <property type="entry name" value="ANTI-SIGMA FACTOR ANTAGONIST TM_1081-RELATED-RELATED"/>
    <property type="match status" value="1"/>
</dbReference>
<dbReference type="SUPFAM" id="SSF52091">
    <property type="entry name" value="SpoIIaa-like"/>
    <property type="match status" value="1"/>
</dbReference>
<evidence type="ECO:0000313" key="5">
    <source>
        <dbReference type="Proteomes" id="UP000232638"/>
    </source>
</evidence>
<evidence type="ECO:0000256" key="2">
    <source>
        <dbReference type="RuleBase" id="RU003749"/>
    </source>
</evidence>
<feature type="domain" description="STAS" evidence="3">
    <location>
        <begin position="1"/>
        <end position="110"/>
    </location>
</feature>
<keyword evidence="4" id="KW-0614">Plasmid</keyword>
<reference evidence="4 5" key="1">
    <citation type="submission" date="2017-03" db="EMBL/GenBank/DDBJ databases">
        <title>Complete genome sequence of Candidatus 'Thiodictyon syntrophicum' sp. nov. strain Cad16T, a photolithoautotroph purple sulfur bacterium isolated from an alpine meromictic lake.</title>
        <authorList>
            <person name="Luedin S.M."/>
            <person name="Pothier J.F."/>
            <person name="Danza F."/>
            <person name="Storelli N."/>
            <person name="Wittwer M."/>
            <person name="Tonolla M."/>
        </authorList>
    </citation>
    <scope>NUCLEOTIDE SEQUENCE [LARGE SCALE GENOMIC DNA]</scope>
    <source>
        <strain evidence="4 5">Cad16T</strain>
        <plasmid evidence="5">Plasmid pts417</plasmid>
    </source>
</reference>
<keyword evidence="5" id="KW-1185">Reference proteome</keyword>
<dbReference type="Gene3D" id="3.30.750.24">
    <property type="entry name" value="STAS domain"/>
    <property type="match status" value="1"/>
</dbReference>
<dbReference type="CDD" id="cd07043">
    <property type="entry name" value="STAS_anti-anti-sigma_factors"/>
    <property type="match status" value="1"/>
</dbReference>